<accession>A0ABY2G593</accession>
<dbReference type="InterPro" id="IPR036628">
    <property type="entry name" value="Clp_N_dom_sf"/>
</dbReference>
<dbReference type="PROSITE" id="PS50151">
    <property type="entry name" value="UVR"/>
    <property type="match status" value="1"/>
</dbReference>
<dbReference type="Gene3D" id="3.40.50.300">
    <property type="entry name" value="P-loop containing nucleotide triphosphate hydrolases"/>
    <property type="match status" value="2"/>
</dbReference>
<dbReference type="GO" id="GO:0005524">
    <property type="term" value="F:ATP binding"/>
    <property type="evidence" value="ECO:0007669"/>
    <property type="project" value="UniProtKB-KW"/>
</dbReference>
<dbReference type="RefSeq" id="WP_134198879.1">
    <property type="nucleotide sequence ID" value="NZ_SOQZ01000002.1"/>
</dbReference>
<evidence type="ECO:0000256" key="3">
    <source>
        <dbReference type="ARBA" id="ARBA00022840"/>
    </source>
</evidence>
<dbReference type="SMART" id="SM01086">
    <property type="entry name" value="ClpB_D2-small"/>
    <property type="match status" value="1"/>
</dbReference>
<evidence type="ECO:0000256" key="5">
    <source>
        <dbReference type="PROSITE-ProRule" id="PRU01251"/>
    </source>
</evidence>
<evidence type="ECO:0000313" key="12">
    <source>
        <dbReference type="Proteomes" id="UP000294930"/>
    </source>
</evidence>
<dbReference type="Gene3D" id="4.10.860.10">
    <property type="entry name" value="UVR domain"/>
    <property type="match status" value="1"/>
</dbReference>
<gene>
    <name evidence="11" type="ORF">A8975_0980</name>
</gene>
<organism evidence="11 12">
    <name type="scientific">Meridianimaribacter flavus</name>
    <dbReference type="NCBI Taxonomy" id="571115"/>
    <lineage>
        <taxon>Bacteria</taxon>
        <taxon>Pseudomonadati</taxon>
        <taxon>Bacteroidota</taxon>
        <taxon>Flavobacteriia</taxon>
        <taxon>Flavobacteriales</taxon>
        <taxon>Flavobacteriaceae</taxon>
        <taxon>Meridianimaribacter</taxon>
    </lineage>
</organism>
<dbReference type="PRINTS" id="PR00300">
    <property type="entry name" value="CLPPROTEASEA"/>
</dbReference>
<feature type="domain" description="UVR" evidence="9">
    <location>
        <begin position="448"/>
        <end position="483"/>
    </location>
</feature>
<dbReference type="InterPro" id="IPR003593">
    <property type="entry name" value="AAA+_ATPase"/>
</dbReference>
<dbReference type="InterPro" id="IPR004176">
    <property type="entry name" value="Clp_R_N"/>
</dbReference>
<evidence type="ECO:0000313" key="11">
    <source>
        <dbReference type="EMBL" id="TDY12220.1"/>
    </source>
</evidence>
<comment type="caution">
    <text evidence="11">The sequence shown here is derived from an EMBL/GenBank/DDBJ whole genome shotgun (WGS) entry which is preliminary data.</text>
</comment>
<keyword evidence="7" id="KW-0175">Coiled coil</keyword>
<dbReference type="GO" id="GO:0008233">
    <property type="term" value="F:peptidase activity"/>
    <property type="evidence" value="ECO:0007669"/>
    <property type="project" value="UniProtKB-KW"/>
</dbReference>
<keyword evidence="3 6" id="KW-0067">ATP-binding</keyword>
<dbReference type="InterPro" id="IPR019489">
    <property type="entry name" value="Clp_ATPase_C"/>
</dbReference>
<sequence>MDDNFSPRVKDVIAYSKEEALRLGHDFIGTEHLMLGLLRDGNGKAIDILGALEIDLNHLRRKVEILSPANSNISSASNEKKNLHLTRQAERALKTTFLEAKLFQSTSINTAHLLLCILRNENDPTTKLLNKLKVDYDNVKEQFKFMITNDDDFIESPKAESFSDDDINDEDDSKQNPFGQSSSKTTKKSKTPVLDNFGRDLTELAEDGKLDPVVGREKEIQRVSQILSRRKKNNPLLIGEPGVGKSAIAEGLALRIVKRKVSRILFNKRVVTLDLASLVAGTKYRGQFEERMKAVMNELEKNDDIILFIDEIHTIVGAGGATGSLDASNMFKPALARGEIQCIGATTLDEYRQYIEKDGALERRFQKVIVEPTSVEETIEILNNIKEKYEDHHNVDYTPEAIEACVKLTNRYMTERFLPDKAIDALDEAGSRVHITNIDVPKQILELEKKLEEVKATKNSVVKKQKYEEAAKLRDDEKRLEKDLAIAQEKWEEETKQHREIVTEDNVADVISMMTGIPVNRIAQTESNKLAKLPELIKGKVIGQDEAVSKVVKAIQRNRAGLKDPNKPIGSFIFLGQTGVGKTQLAKVLARELFDSEEALVRIDMSEYMEKFAISRLIGAPPGYVGYEEGGQLTEKVRRKPYAVVLLDEIEKAHPDVFNMLLQVLDDGYLTDSLGRKIDFRNTIIIMTSNIGARKLKDFGQGVGFGTSAKESQAKDNSRSIIENALKKAFAPEFLNRIDDVMVFNVLEKEDIDKIIDIELVKLIARIKDLGYDLKLSNKAKDYIAEKGFDKDYGARPLKRAIQKYIEDALAEEIINSQLHEGDTILMDLDSKTNELTITIEKSEQHSEES</sequence>
<dbReference type="Pfam" id="PF07724">
    <property type="entry name" value="AAA_2"/>
    <property type="match status" value="1"/>
</dbReference>
<dbReference type="Pfam" id="PF17871">
    <property type="entry name" value="AAA_lid_9"/>
    <property type="match status" value="1"/>
</dbReference>
<dbReference type="SMART" id="SM00382">
    <property type="entry name" value="AAA"/>
    <property type="match status" value="2"/>
</dbReference>
<evidence type="ECO:0000256" key="6">
    <source>
        <dbReference type="RuleBase" id="RU004432"/>
    </source>
</evidence>
<dbReference type="InterPro" id="IPR001943">
    <property type="entry name" value="UVR_dom"/>
</dbReference>
<keyword evidence="4 6" id="KW-0143">Chaperone</keyword>
<comment type="similarity">
    <text evidence="6">Belongs to the ClpA/ClpB family.</text>
</comment>
<dbReference type="InterPro" id="IPR001270">
    <property type="entry name" value="ClpA/B"/>
</dbReference>
<dbReference type="Pfam" id="PF00004">
    <property type="entry name" value="AAA"/>
    <property type="match status" value="1"/>
</dbReference>
<dbReference type="InterPro" id="IPR003959">
    <property type="entry name" value="ATPase_AAA_core"/>
</dbReference>
<evidence type="ECO:0000256" key="7">
    <source>
        <dbReference type="SAM" id="Coils"/>
    </source>
</evidence>
<dbReference type="Gene3D" id="1.10.8.60">
    <property type="match status" value="2"/>
</dbReference>
<name>A0ABY2G593_9FLAO</name>
<feature type="region of interest" description="Disordered" evidence="8">
    <location>
        <begin position="156"/>
        <end position="194"/>
    </location>
</feature>
<keyword evidence="11" id="KW-0378">Hydrolase</keyword>
<keyword evidence="12" id="KW-1185">Reference proteome</keyword>
<evidence type="ECO:0000256" key="1">
    <source>
        <dbReference type="ARBA" id="ARBA00022737"/>
    </source>
</evidence>
<dbReference type="InterPro" id="IPR050130">
    <property type="entry name" value="ClpA_ClpB"/>
</dbReference>
<dbReference type="InterPro" id="IPR041546">
    <property type="entry name" value="ClpA/ClpB_AAA_lid"/>
</dbReference>
<dbReference type="Pfam" id="PF02861">
    <property type="entry name" value="Clp_N"/>
    <property type="match status" value="1"/>
</dbReference>
<keyword evidence="1 5" id="KW-0677">Repeat</keyword>
<dbReference type="PROSITE" id="PS00870">
    <property type="entry name" value="CLPAB_1"/>
    <property type="match status" value="1"/>
</dbReference>
<dbReference type="PANTHER" id="PTHR11638:SF18">
    <property type="entry name" value="HEAT SHOCK PROTEIN 104"/>
    <property type="match status" value="1"/>
</dbReference>
<dbReference type="EMBL" id="SOQZ01000002">
    <property type="protein sequence ID" value="TDY12220.1"/>
    <property type="molecule type" value="Genomic_DNA"/>
</dbReference>
<keyword evidence="2 6" id="KW-0547">Nucleotide-binding</keyword>
<dbReference type="GO" id="GO:0006508">
    <property type="term" value="P:proteolysis"/>
    <property type="evidence" value="ECO:0007669"/>
    <property type="project" value="UniProtKB-KW"/>
</dbReference>
<evidence type="ECO:0000256" key="8">
    <source>
        <dbReference type="SAM" id="MobiDB-lite"/>
    </source>
</evidence>
<feature type="domain" description="Clp R" evidence="10">
    <location>
        <begin position="1"/>
        <end position="149"/>
    </location>
</feature>
<dbReference type="PROSITE" id="PS00871">
    <property type="entry name" value="CLPAB_2"/>
    <property type="match status" value="1"/>
</dbReference>
<reference evidence="11 12" key="1">
    <citation type="submission" date="2019-03" db="EMBL/GenBank/DDBJ databases">
        <title>Genomic Encyclopedia of Type Strains, Phase III (KMG-III): the genomes of soil and plant-associated and newly described type strains.</title>
        <authorList>
            <person name="Whitman W."/>
        </authorList>
    </citation>
    <scope>NUCLEOTIDE SEQUENCE [LARGE SCALE GENOMIC DNA]</scope>
    <source>
        <strain evidence="11 12">CGMCC 1.10957</strain>
    </source>
</reference>
<evidence type="ECO:0000256" key="4">
    <source>
        <dbReference type="ARBA" id="ARBA00023186"/>
    </source>
</evidence>
<proteinExistence type="inferred from homology"/>
<dbReference type="Gene3D" id="1.10.1780.10">
    <property type="entry name" value="Clp, N-terminal domain"/>
    <property type="match status" value="1"/>
</dbReference>
<dbReference type="CDD" id="cd00009">
    <property type="entry name" value="AAA"/>
    <property type="match status" value="1"/>
</dbReference>
<feature type="coiled-coil region" evidence="7">
    <location>
        <begin position="444"/>
        <end position="497"/>
    </location>
</feature>
<dbReference type="InterPro" id="IPR028299">
    <property type="entry name" value="ClpA/B_CS2"/>
</dbReference>
<dbReference type="PROSITE" id="PS51903">
    <property type="entry name" value="CLP_R"/>
    <property type="match status" value="1"/>
</dbReference>
<evidence type="ECO:0000259" key="10">
    <source>
        <dbReference type="PROSITE" id="PS51903"/>
    </source>
</evidence>
<keyword evidence="11" id="KW-0645">Protease</keyword>
<dbReference type="PANTHER" id="PTHR11638">
    <property type="entry name" value="ATP-DEPENDENT CLP PROTEASE"/>
    <property type="match status" value="1"/>
</dbReference>
<dbReference type="CDD" id="cd19499">
    <property type="entry name" value="RecA-like_ClpB_Hsp104-like"/>
    <property type="match status" value="1"/>
</dbReference>
<feature type="compositionally biased region" description="Acidic residues" evidence="8">
    <location>
        <begin position="162"/>
        <end position="172"/>
    </location>
</feature>
<evidence type="ECO:0000259" key="9">
    <source>
        <dbReference type="PROSITE" id="PS50151"/>
    </source>
</evidence>
<evidence type="ECO:0000256" key="2">
    <source>
        <dbReference type="ARBA" id="ARBA00022741"/>
    </source>
</evidence>
<dbReference type="Proteomes" id="UP000294930">
    <property type="component" value="Unassembled WGS sequence"/>
</dbReference>
<dbReference type="SUPFAM" id="SSF52540">
    <property type="entry name" value="P-loop containing nucleoside triphosphate hydrolases"/>
    <property type="match status" value="2"/>
</dbReference>
<protein>
    <submittedName>
        <fullName evidence="11">ATP-dependent Clp protease ATP-binding subunit ClpC</fullName>
    </submittedName>
</protein>
<dbReference type="Pfam" id="PF10431">
    <property type="entry name" value="ClpB_D2-small"/>
    <property type="match status" value="1"/>
</dbReference>
<dbReference type="InterPro" id="IPR027417">
    <property type="entry name" value="P-loop_NTPase"/>
</dbReference>
<dbReference type="SUPFAM" id="SSF81923">
    <property type="entry name" value="Double Clp-N motif"/>
    <property type="match status" value="1"/>
</dbReference>
<dbReference type="InterPro" id="IPR018368">
    <property type="entry name" value="ClpA/B_CS1"/>
</dbReference>